<protein>
    <submittedName>
        <fullName evidence="3">Uncharacterized protein</fullName>
    </submittedName>
</protein>
<feature type="signal peptide" evidence="2">
    <location>
        <begin position="1"/>
        <end position="21"/>
    </location>
</feature>
<feature type="region of interest" description="Disordered" evidence="1">
    <location>
        <begin position="264"/>
        <end position="297"/>
    </location>
</feature>
<evidence type="ECO:0000313" key="3">
    <source>
        <dbReference type="EMBL" id="KGJ86863.1"/>
    </source>
</evidence>
<dbReference type="EMBL" id="JQEC01000074">
    <property type="protein sequence ID" value="KGJ86863.1"/>
    <property type="molecule type" value="Genomic_DNA"/>
</dbReference>
<dbReference type="RefSeq" id="WP_033084584.1">
    <property type="nucleotide sequence ID" value="NZ_JQEC01000074.1"/>
</dbReference>
<feature type="chain" id="PRO_5001948072" evidence="2">
    <location>
        <begin position="22"/>
        <end position="297"/>
    </location>
</feature>
<gene>
    <name evidence="3" type="ORF">GAB14E_4690</name>
</gene>
<sequence length="297" mass="30879">MNKFLNLALTLVLLAPFFSSAESIFNESNSIPATTSSCEKYIWQTDFESCGFDQNTALTIYLENFGGGEVNDCTIQSLKLYSGDDPKNGGRVDIVCMETVLDYFNNPVQTMGPVHGITFSYDGPVAENTCSVLNSYNPPDTTFCVNPNEIASFDSCDFNDVYTNPVSEPNVCITKSDGSICAASSVDIGGGQSAYMPTENNCYSDVYPVLDENGGVGNLPDGSDQQCTESGALKYCPANPEEVCPNGQCDAGCGQMNGQFICVSPIESPDGGDGSGGDGSGGDGSGGDGSGGDGSGG</sequence>
<feature type="compositionally biased region" description="Gly residues" evidence="1">
    <location>
        <begin position="271"/>
        <end position="297"/>
    </location>
</feature>
<evidence type="ECO:0000256" key="2">
    <source>
        <dbReference type="SAM" id="SignalP"/>
    </source>
</evidence>
<accession>A0A099KB79</accession>
<organism evidence="3 4">
    <name type="scientific">Colwellia psychrerythraea</name>
    <name type="common">Vibrio psychroerythus</name>
    <dbReference type="NCBI Taxonomy" id="28229"/>
    <lineage>
        <taxon>Bacteria</taxon>
        <taxon>Pseudomonadati</taxon>
        <taxon>Pseudomonadota</taxon>
        <taxon>Gammaproteobacteria</taxon>
        <taxon>Alteromonadales</taxon>
        <taxon>Colwelliaceae</taxon>
        <taxon>Colwellia</taxon>
    </lineage>
</organism>
<proteinExistence type="predicted"/>
<feature type="non-terminal residue" evidence="3">
    <location>
        <position position="297"/>
    </location>
</feature>
<name>A0A099KB79_COLPS</name>
<keyword evidence="2" id="KW-0732">Signal</keyword>
<dbReference type="AlphaFoldDB" id="A0A099KB79"/>
<comment type="caution">
    <text evidence="3">The sequence shown here is derived from an EMBL/GenBank/DDBJ whole genome shotgun (WGS) entry which is preliminary data.</text>
</comment>
<dbReference type="Proteomes" id="UP000029868">
    <property type="component" value="Unassembled WGS sequence"/>
</dbReference>
<evidence type="ECO:0000313" key="4">
    <source>
        <dbReference type="Proteomes" id="UP000029868"/>
    </source>
</evidence>
<reference evidence="3 4" key="1">
    <citation type="submission" date="2014-08" db="EMBL/GenBank/DDBJ databases">
        <title>Genomic and Phenotypic Diversity of Colwellia psychrerythraea strains from Disparate Marine Basins.</title>
        <authorList>
            <person name="Techtmann S.M."/>
            <person name="Stelling S.C."/>
            <person name="Utturkar S.M."/>
            <person name="Alshibli N."/>
            <person name="Harris A."/>
            <person name="Brown S.D."/>
            <person name="Hazen T.C."/>
        </authorList>
    </citation>
    <scope>NUCLEOTIDE SEQUENCE [LARGE SCALE GENOMIC DNA]</scope>
    <source>
        <strain evidence="3 4">GAB14E</strain>
    </source>
</reference>
<evidence type="ECO:0000256" key="1">
    <source>
        <dbReference type="SAM" id="MobiDB-lite"/>
    </source>
</evidence>